<keyword evidence="8 10" id="KW-1133">Transmembrane helix</keyword>
<evidence type="ECO:0000256" key="5">
    <source>
        <dbReference type="ARBA" id="ARBA00022771"/>
    </source>
</evidence>
<dbReference type="PROSITE" id="PS51292">
    <property type="entry name" value="ZF_RING_CH"/>
    <property type="match status" value="1"/>
</dbReference>
<sequence>MLIQIRPKYKNITNQTFQTSQNISQQQIYPQPDDNIQDFHALGLNTYNQPNYITNQQIQLNEQMIVVENSRKNQIIINLNKNTIKKVKRYIETPQILLEQLKNKQTDNPSCRICLEQDSLDKLISPCNCDGTIKYIHMDCLKTWLLIKLQQIQFQAQCELCNSYLQCQLTFSTKFVFQRLCQMSISQKLFFLIFPMLTLILLILGIYFIIQSTKPNQDQYSYIFGVCICIPAFFMLAYLFITMLIEAVKVKFVKTWTILNQDTRNDTDVSIKTLKVRARSQSLPQIPQEKTIQEQHFGKTIFKYIKRQQII</sequence>
<keyword evidence="4" id="KW-0479">Metal-binding</keyword>
<keyword evidence="5" id="KW-0863">Zinc-finger</keyword>
<feature type="transmembrane region" description="Helical" evidence="10">
    <location>
        <begin position="222"/>
        <end position="245"/>
    </location>
</feature>
<proteinExistence type="predicted"/>
<evidence type="ECO:0000256" key="1">
    <source>
        <dbReference type="ARBA" id="ARBA00004370"/>
    </source>
</evidence>
<evidence type="ECO:0000256" key="4">
    <source>
        <dbReference type="ARBA" id="ARBA00022723"/>
    </source>
</evidence>
<feature type="domain" description="RING-CH-type" evidence="11">
    <location>
        <begin position="103"/>
        <end position="168"/>
    </location>
</feature>
<comment type="subcellular location">
    <subcellularLocation>
        <location evidence="1">Membrane</location>
    </subcellularLocation>
</comment>
<dbReference type="InterPro" id="IPR011016">
    <property type="entry name" value="Znf_RING-CH"/>
</dbReference>
<evidence type="ECO:0000256" key="6">
    <source>
        <dbReference type="ARBA" id="ARBA00022786"/>
    </source>
</evidence>
<keyword evidence="6" id="KW-0833">Ubl conjugation pathway</keyword>
<reference evidence="12" key="1">
    <citation type="submission" date="2021-01" db="EMBL/GenBank/DDBJ databases">
        <authorList>
            <consortium name="Genoscope - CEA"/>
            <person name="William W."/>
        </authorList>
    </citation>
    <scope>NUCLEOTIDE SEQUENCE</scope>
</reference>
<keyword evidence="9 10" id="KW-0472">Membrane</keyword>
<dbReference type="SMART" id="SM00744">
    <property type="entry name" value="RINGv"/>
    <property type="match status" value="1"/>
</dbReference>
<dbReference type="PANTHER" id="PTHR46065">
    <property type="entry name" value="E3 UBIQUITIN-PROTEIN LIGASE MARCH 2/3 FAMILY MEMBER"/>
    <property type="match status" value="1"/>
</dbReference>
<dbReference type="GO" id="GO:0008270">
    <property type="term" value="F:zinc ion binding"/>
    <property type="evidence" value="ECO:0007669"/>
    <property type="project" value="UniProtKB-KW"/>
</dbReference>
<keyword evidence="7" id="KW-0862">Zinc</keyword>
<evidence type="ECO:0000256" key="10">
    <source>
        <dbReference type="SAM" id="Phobius"/>
    </source>
</evidence>
<evidence type="ECO:0000313" key="12">
    <source>
        <dbReference type="EMBL" id="CAD8053603.1"/>
    </source>
</evidence>
<organism evidence="12 13">
    <name type="scientific">Paramecium sonneborni</name>
    <dbReference type="NCBI Taxonomy" id="65129"/>
    <lineage>
        <taxon>Eukaryota</taxon>
        <taxon>Sar</taxon>
        <taxon>Alveolata</taxon>
        <taxon>Ciliophora</taxon>
        <taxon>Intramacronucleata</taxon>
        <taxon>Oligohymenophorea</taxon>
        <taxon>Peniculida</taxon>
        <taxon>Parameciidae</taxon>
        <taxon>Paramecium</taxon>
    </lineage>
</organism>
<keyword evidence="2" id="KW-0808">Transferase</keyword>
<dbReference type="PANTHER" id="PTHR46065:SF3">
    <property type="entry name" value="FI20425P1"/>
    <property type="match status" value="1"/>
</dbReference>
<keyword evidence="3 10" id="KW-0812">Transmembrane</keyword>
<evidence type="ECO:0000256" key="3">
    <source>
        <dbReference type="ARBA" id="ARBA00022692"/>
    </source>
</evidence>
<dbReference type="EMBL" id="CAJJDN010000007">
    <property type="protein sequence ID" value="CAD8053603.1"/>
    <property type="molecule type" value="Genomic_DNA"/>
</dbReference>
<comment type="caution">
    <text evidence="12">The sequence shown here is derived from an EMBL/GenBank/DDBJ whole genome shotgun (WGS) entry which is preliminary data.</text>
</comment>
<dbReference type="GO" id="GO:0016020">
    <property type="term" value="C:membrane"/>
    <property type="evidence" value="ECO:0007669"/>
    <property type="project" value="UniProtKB-SubCell"/>
</dbReference>
<evidence type="ECO:0000256" key="2">
    <source>
        <dbReference type="ARBA" id="ARBA00022679"/>
    </source>
</evidence>
<evidence type="ECO:0000256" key="9">
    <source>
        <dbReference type="ARBA" id="ARBA00023136"/>
    </source>
</evidence>
<evidence type="ECO:0000313" key="13">
    <source>
        <dbReference type="Proteomes" id="UP000692954"/>
    </source>
</evidence>
<evidence type="ECO:0000259" key="11">
    <source>
        <dbReference type="PROSITE" id="PS51292"/>
    </source>
</evidence>
<dbReference type="Proteomes" id="UP000692954">
    <property type="component" value="Unassembled WGS sequence"/>
</dbReference>
<gene>
    <name evidence="12" type="ORF">PSON_ATCC_30995.1.T0070438</name>
</gene>
<evidence type="ECO:0000256" key="7">
    <source>
        <dbReference type="ARBA" id="ARBA00022833"/>
    </source>
</evidence>
<protein>
    <recommendedName>
        <fullName evidence="11">RING-CH-type domain-containing protein</fullName>
    </recommendedName>
</protein>
<name>A0A8S1KH51_9CILI</name>
<evidence type="ECO:0000256" key="8">
    <source>
        <dbReference type="ARBA" id="ARBA00022989"/>
    </source>
</evidence>
<accession>A0A8S1KH51</accession>
<feature type="transmembrane region" description="Helical" evidence="10">
    <location>
        <begin position="189"/>
        <end position="210"/>
    </location>
</feature>
<dbReference type="OrthoDB" id="288223at2759"/>
<dbReference type="CDD" id="cd16495">
    <property type="entry name" value="RING_CH-C4HC3_MARCH"/>
    <property type="match status" value="1"/>
</dbReference>
<dbReference type="GO" id="GO:0016740">
    <property type="term" value="F:transferase activity"/>
    <property type="evidence" value="ECO:0007669"/>
    <property type="project" value="UniProtKB-KW"/>
</dbReference>
<keyword evidence="13" id="KW-1185">Reference proteome</keyword>
<dbReference type="Pfam" id="PF12906">
    <property type="entry name" value="RINGv"/>
    <property type="match status" value="1"/>
</dbReference>
<dbReference type="AlphaFoldDB" id="A0A8S1KH51"/>